<dbReference type="AlphaFoldDB" id="A0A5A7PND5"/>
<dbReference type="Proteomes" id="UP000325081">
    <property type="component" value="Unassembled WGS sequence"/>
</dbReference>
<evidence type="ECO:0000313" key="2">
    <source>
        <dbReference type="Proteomes" id="UP000325081"/>
    </source>
</evidence>
<gene>
    <name evidence="1" type="ORF">STAS_10659</name>
</gene>
<comment type="caution">
    <text evidence="1">The sequence shown here is derived from an EMBL/GenBank/DDBJ whole genome shotgun (WGS) entry which is preliminary data.</text>
</comment>
<reference evidence="2" key="1">
    <citation type="journal article" date="2019" name="Curr. Biol.">
        <title>Genome Sequence of Striga asiatica Provides Insight into the Evolution of Plant Parasitism.</title>
        <authorList>
            <person name="Yoshida S."/>
            <person name="Kim S."/>
            <person name="Wafula E.K."/>
            <person name="Tanskanen J."/>
            <person name="Kim Y.M."/>
            <person name="Honaas L."/>
            <person name="Yang Z."/>
            <person name="Spallek T."/>
            <person name="Conn C.E."/>
            <person name="Ichihashi Y."/>
            <person name="Cheong K."/>
            <person name="Cui S."/>
            <person name="Der J.P."/>
            <person name="Gundlach H."/>
            <person name="Jiao Y."/>
            <person name="Hori C."/>
            <person name="Ishida J.K."/>
            <person name="Kasahara H."/>
            <person name="Kiba T."/>
            <person name="Kim M.S."/>
            <person name="Koo N."/>
            <person name="Laohavisit A."/>
            <person name="Lee Y.H."/>
            <person name="Lumba S."/>
            <person name="McCourt P."/>
            <person name="Mortimer J.C."/>
            <person name="Mutuku J.M."/>
            <person name="Nomura T."/>
            <person name="Sasaki-Sekimoto Y."/>
            <person name="Seto Y."/>
            <person name="Wang Y."/>
            <person name="Wakatake T."/>
            <person name="Sakakibara H."/>
            <person name="Demura T."/>
            <person name="Yamaguchi S."/>
            <person name="Yoneyama K."/>
            <person name="Manabe R.I."/>
            <person name="Nelson D.C."/>
            <person name="Schulman A.H."/>
            <person name="Timko M.P."/>
            <person name="dePamphilis C.W."/>
            <person name="Choi D."/>
            <person name="Shirasu K."/>
        </authorList>
    </citation>
    <scope>NUCLEOTIDE SEQUENCE [LARGE SCALE GENOMIC DNA]</scope>
    <source>
        <strain evidence="2">cv. UVA1</strain>
    </source>
</reference>
<accession>A0A5A7PND5</accession>
<dbReference type="EMBL" id="BKCP01004894">
    <property type="protein sequence ID" value="GER34435.1"/>
    <property type="molecule type" value="Genomic_DNA"/>
</dbReference>
<dbReference type="GO" id="GO:0005840">
    <property type="term" value="C:ribosome"/>
    <property type="evidence" value="ECO:0007669"/>
    <property type="project" value="UniProtKB-KW"/>
</dbReference>
<protein>
    <submittedName>
        <fullName evidence="1">30S ribosomal protein S7</fullName>
    </submittedName>
</protein>
<keyword evidence="2" id="KW-1185">Reference proteome</keyword>
<evidence type="ECO:0000313" key="1">
    <source>
        <dbReference type="EMBL" id="GER34435.1"/>
    </source>
</evidence>
<keyword evidence="1" id="KW-0689">Ribosomal protein</keyword>
<keyword evidence="1" id="KW-0687">Ribonucleoprotein</keyword>
<sequence length="108" mass="11894">MDTSLKKPAKNNTYRIFEDWISKLTISSSNPLITTPPFPSSISANGFFDLSSLDLENSSGAKRSVMSSLYNSRKETFMLYSLVWPSKISKICFTALGITPASLGNSPF</sequence>
<organism evidence="1 2">
    <name type="scientific">Striga asiatica</name>
    <name type="common">Asiatic witchweed</name>
    <name type="synonym">Buchnera asiatica</name>
    <dbReference type="NCBI Taxonomy" id="4170"/>
    <lineage>
        <taxon>Eukaryota</taxon>
        <taxon>Viridiplantae</taxon>
        <taxon>Streptophyta</taxon>
        <taxon>Embryophyta</taxon>
        <taxon>Tracheophyta</taxon>
        <taxon>Spermatophyta</taxon>
        <taxon>Magnoliopsida</taxon>
        <taxon>eudicotyledons</taxon>
        <taxon>Gunneridae</taxon>
        <taxon>Pentapetalae</taxon>
        <taxon>asterids</taxon>
        <taxon>lamiids</taxon>
        <taxon>Lamiales</taxon>
        <taxon>Orobanchaceae</taxon>
        <taxon>Buchnereae</taxon>
        <taxon>Striga</taxon>
    </lineage>
</organism>
<name>A0A5A7PND5_STRAF</name>
<proteinExistence type="predicted"/>